<evidence type="ECO:0000256" key="1">
    <source>
        <dbReference type="ARBA" id="ARBA00023015"/>
    </source>
</evidence>
<evidence type="ECO:0000313" key="6">
    <source>
        <dbReference type="Proteomes" id="UP000218327"/>
    </source>
</evidence>
<accession>A0A2A5B387</accession>
<proteinExistence type="predicted"/>
<dbReference type="Pfam" id="PF00392">
    <property type="entry name" value="GntR"/>
    <property type="match status" value="1"/>
</dbReference>
<dbReference type="GO" id="GO:0003677">
    <property type="term" value="F:DNA binding"/>
    <property type="evidence" value="ECO:0007669"/>
    <property type="project" value="UniProtKB-KW"/>
</dbReference>
<dbReference type="InterPro" id="IPR000524">
    <property type="entry name" value="Tscrpt_reg_HTH_GntR"/>
</dbReference>
<keyword evidence="2" id="KW-0238">DNA-binding</keyword>
<dbReference type="PANTHER" id="PTHR38445:SF7">
    <property type="entry name" value="GNTR-FAMILY TRANSCRIPTIONAL REGULATOR"/>
    <property type="match status" value="1"/>
</dbReference>
<evidence type="ECO:0000313" key="5">
    <source>
        <dbReference type="EMBL" id="PCJ25558.1"/>
    </source>
</evidence>
<dbReference type="EMBL" id="NVVJ01000016">
    <property type="protein sequence ID" value="PCJ25558.1"/>
    <property type="molecule type" value="Genomic_DNA"/>
</dbReference>
<dbReference type="GO" id="GO:0003700">
    <property type="term" value="F:DNA-binding transcription factor activity"/>
    <property type="evidence" value="ECO:0007669"/>
    <property type="project" value="InterPro"/>
</dbReference>
<gene>
    <name evidence="5" type="ORF">COA96_06975</name>
</gene>
<dbReference type="Gene3D" id="1.10.10.10">
    <property type="entry name" value="Winged helix-like DNA-binding domain superfamily/Winged helix DNA-binding domain"/>
    <property type="match status" value="1"/>
</dbReference>
<evidence type="ECO:0000259" key="4">
    <source>
        <dbReference type="PROSITE" id="PS50949"/>
    </source>
</evidence>
<feature type="domain" description="HTH gntR-type" evidence="4">
    <location>
        <begin position="11"/>
        <end position="79"/>
    </location>
</feature>
<sequence length="126" mass="14248">MLLNISQHSDLTLQDQIITQIRARILKGELEPDQPLTSIRTLSKGLRVGVNTVQRAYDQLLREKLVYARPGKGFFVAPLQQSDKSNLARQRFAASLQSIMKIALQEGLNDQDMKQIFGQLQTGEKQ</sequence>
<keyword evidence="3" id="KW-0804">Transcription</keyword>
<dbReference type="Proteomes" id="UP000218327">
    <property type="component" value="Unassembled WGS sequence"/>
</dbReference>
<name>A0A2A5B387_9GAMM</name>
<dbReference type="CDD" id="cd07377">
    <property type="entry name" value="WHTH_GntR"/>
    <property type="match status" value="1"/>
</dbReference>
<comment type="caution">
    <text evidence="5">The sequence shown here is derived from an EMBL/GenBank/DDBJ whole genome shotgun (WGS) entry which is preliminary data.</text>
</comment>
<organism evidence="5 6">
    <name type="scientific">SAR86 cluster bacterium</name>
    <dbReference type="NCBI Taxonomy" id="2030880"/>
    <lineage>
        <taxon>Bacteria</taxon>
        <taxon>Pseudomonadati</taxon>
        <taxon>Pseudomonadota</taxon>
        <taxon>Gammaproteobacteria</taxon>
        <taxon>SAR86 cluster</taxon>
    </lineage>
</organism>
<dbReference type="PROSITE" id="PS50949">
    <property type="entry name" value="HTH_GNTR"/>
    <property type="match status" value="1"/>
</dbReference>
<reference evidence="6" key="1">
    <citation type="submission" date="2017-08" db="EMBL/GenBank/DDBJ databases">
        <title>A dynamic microbial community with high functional redundancy inhabits the cold, oxic subseafloor aquifer.</title>
        <authorList>
            <person name="Tully B.J."/>
            <person name="Wheat C.G."/>
            <person name="Glazer B.T."/>
            <person name="Huber J.A."/>
        </authorList>
    </citation>
    <scope>NUCLEOTIDE SEQUENCE [LARGE SCALE GENOMIC DNA]</scope>
</reference>
<keyword evidence="1" id="KW-0805">Transcription regulation</keyword>
<dbReference type="AlphaFoldDB" id="A0A2A5B387"/>
<dbReference type="SMART" id="SM00345">
    <property type="entry name" value="HTH_GNTR"/>
    <property type="match status" value="1"/>
</dbReference>
<dbReference type="SUPFAM" id="SSF46785">
    <property type="entry name" value="Winged helix' DNA-binding domain"/>
    <property type="match status" value="1"/>
</dbReference>
<evidence type="ECO:0000256" key="2">
    <source>
        <dbReference type="ARBA" id="ARBA00023125"/>
    </source>
</evidence>
<dbReference type="PANTHER" id="PTHR38445">
    <property type="entry name" value="HTH-TYPE TRANSCRIPTIONAL REPRESSOR YTRA"/>
    <property type="match status" value="1"/>
</dbReference>
<dbReference type="InterPro" id="IPR036390">
    <property type="entry name" value="WH_DNA-bd_sf"/>
</dbReference>
<evidence type="ECO:0000256" key="3">
    <source>
        <dbReference type="ARBA" id="ARBA00023163"/>
    </source>
</evidence>
<dbReference type="InterPro" id="IPR036388">
    <property type="entry name" value="WH-like_DNA-bd_sf"/>
</dbReference>
<protein>
    <recommendedName>
        <fullName evidence="4">HTH gntR-type domain-containing protein</fullName>
    </recommendedName>
</protein>